<evidence type="ECO:0000313" key="4">
    <source>
        <dbReference type="Proteomes" id="UP001162031"/>
    </source>
</evidence>
<sequence length="253" mass="27767">MSFLLKHSETTAAKDKKAPAAKDKKAPAAPLAVVTYPTINDVALETIGPENIRILLDRHTGDDRVTTWELVDDAHGVKVWRGTVDQCEWCAFRAACRINARQSVVEQVLLDPHRTLELDEMMEGIVTLRDAGERNRLALRQITSKGQFPIHGREFLVVTAASTLEDGRAVIATRSVDVADVPPLEGYVRANNYISGYIIEEKKDTDENVVYCVVTLVAHADLAGLIPSGIINVLGTSSTVKVLKNLEKIVTTK</sequence>
<dbReference type="SMART" id="SM00234">
    <property type="entry name" value="START"/>
    <property type="match status" value="1"/>
</dbReference>
<dbReference type="CDD" id="cd00177">
    <property type="entry name" value="START"/>
    <property type="match status" value="1"/>
</dbReference>
<dbReference type="InterPro" id="IPR023393">
    <property type="entry name" value="START-like_dom_sf"/>
</dbReference>
<dbReference type="SUPFAM" id="SSF55961">
    <property type="entry name" value="Bet v1-like"/>
    <property type="match status" value="1"/>
</dbReference>
<dbReference type="Proteomes" id="UP001162031">
    <property type="component" value="Unassembled WGS sequence"/>
</dbReference>
<evidence type="ECO:0000256" key="1">
    <source>
        <dbReference type="SAM" id="MobiDB-lite"/>
    </source>
</evidence>
<dbReference type="EMBL" id="CANTFL010000136">
    <property type="protein sequence ID" value="CAI5714612.1"/>
    <property type="molecule type" value="Genomic_DNA"/>
</dbReference>
<dbReference type="Pfam" id="PF01852">
    <property type="entry name" value="START"/>
    <property type="match status" value="1"/>
</dbReference>
<dbReference type="GO" id="GO:0005737">
    <property type="term" value="C:cytoplasm"/>
    <property type="evidence" value="ECO:0007669"/>
    <property type="project" value="UniProtKB-ARBA"/>
</dbReference>
<organism evidence="3 4">
    <name type="scientific">Hyaloperonospora brassicae</name>
    <name type="common">Brassica downy mildew</name>
    <name type="synonym">Peronospora brassicae</name>
    <dbReference type="NCBI Taxonomy" id="162125"/>
    <lineage>
        <taxon>Eukaryota</taxon>
        <taxon>Sar</taxon>
        <taxon>Stramenopiles</taxon>
        <taxon>Oomycota</taxon>
        <taxon>Peronosporomycetes</taxon>
        <taxon>Peronosporales</taxon>
        <taxon>Peronosporaceae</taxon>
        <taxon>Hyaloperonospora</taxon>
    </lineage>
</organism>
<dbReference type="Gene3D" id="3.30.530.20">
    <property type="match status" value="1"/>
</dbReference>
<name>A0AAV0T7F9_HYABA</name>
<dbReference type="AlphaFoldDB" id="A0AAV0T7F9"/>
<comment type="caution">
    <text evidence="3">The sequence shown here is derived from an EMBL/GenBank/DDBJ whole genome shotgun (WGS) entry which is preliminary data.</text>
</comment>
<evidence type="ECO:0000313" key="3">
    <source>
        <dbReference type="EMBL" id="CAI5714612.1"/>
    </source>
</evidence>
<feature type="domain" description="START" evidence="2">
    <location>
        <begin position="68"/>
        <end position="253"/>
    </location>
</feature>
<dbReference type="InterPro" id="IPR002913">
    <property type="entry name" value="START_lipid-bd_dom"/>
</dbReference>
<dbReference type="InterPro" id="IPR051213">
    <property type="entry name" value="START_lipid_transfer"/>
</dbReference>
<evidence type="ECO:0000259" key="2">
    <source>
        <dbReference type="PROSITE" id="PS50848"/>
    </source>
</evidence>
<accession>A0AAV0T7F9</accession>
<dbReference type="GO" id="GO:0008289">
    <property type="term" value="F:lipid binding"/>
    <property type="evidence" value="ECO:0007669"/>
    <property type="project" value="InterPro"/>
</dbReference>
<dbReference type="PROSITE" id="PS50848">
    <property type="entry name" value="START"/>
    <property type="match status" value="1"/>
</dbReference>
<reference evidence="3" key="1">
    <citation type="submission" date="2022-12" db="EMBL/GenBank/DDBJ databases">
        <authorList>
            <person name="Webb A."/>
        </authorList>
    </citation>
    <scope>NUCLEOTIDE SEQUENCE</scope>
    <source>
        <strain evidence="3">Hp1</strain>
    </source>
</reference>
<protein>
    <recommendedName>
        <fullName evidence="2">START domain-containing protein</fullName>
    </recommendedName>
</protein>
<keyword evidence="4" id="KW-1185">Reference proteome</keyword>
<proteinExistence type="predicted"/>
<dbReference type="PANTHER" id="PTHR19308:SF14">
    <property type="entry name" value="START DOMAIN-CONTAINING PROTEIN"/>
    <property type="match status" value="1"/>
</dbReference>
<dbReference type="PANTHER" id="PTHR19308">
    <property type="entry name" value="PHOSPHATIDYLCHOLINE TRANSFER PROTEIN"/>
    <property type="match status" value="1"/>
</dbReference>
<feature type="region of interest" description="Disordered" evidence="1">
    <location>
        <begin position="1"/>
        <end position="24"/>
    </location>
</feature>
<gene>
    <name evidence="3" type="ORF">HBR001_LOCUS1275</name>
</gene>